<organism evidence="2 3">
    <name type="scientific">Schizophyllum amplum</name>
    <dbReference type="NCBI Taxonomy" id="97359"/>
    <lineage>
        <taxon>Eukaryota</taxon>
        <taxon>Fungi</taxon>
        <taxon>Dikarya</taxon>
        <taxon>Basidiomycota</taxon>
        <taxon>Agaricomycotina</taxon>
        <taxon>Agaricomycetes</taxon>
        <taxon>Agaricomycetidae</taxon>
        <taxon>Agaricales</taxon>
        <taxon>Schizophyllaceae</taxon>
        <taxon>Schizophyllum</taxon>
    </lineage>
</organism>
<dbReference type="Proteomes" id="UP000320762">
    <property type="component" value="Unassembled WGS sequence"/>
</dbReference>
<accession>A0A550BTM3</accession>
<name>A0A550BTM3_9AGAR</name>
<sequence>MSSVSPSPPRSARSLYFLCSALVARGPIPKATPFNIDEHIYLELASARPLNLTHATATLQGAHAPCHHKTRTPEHPRLAGLSGRHLDDVSEANQDAKQSRLGIFAREYLGDDRGWGCVDDDFGSIGRFRSAAAPSGAAHGEKYIALPSTYRPPSPPADRYRRTWSCRLPATADTHEGVGTQQTLDSSTGDFNLRGTLDSSHHLPQSSVKSASDSSLKSAFGPLLGVVRHAAAIVARRFRRQISCKPKDKGGLETFTTAISRSPVAARSAAMLFISHSNAFVSSTPLTASSRFKTDLAAAAGFRRFRGIRAVVRNLIRWSIIHIYFIRLFQCYGLLSRPDFSFHKAGPHCGKPRCCAFFRARVYLACPRTHIHAPLHATAVTRRHHAPDHGASYMHRSRYQRNLIEHTPECAGGAAWRPDRAHGGEAPPDGPRKLITRILLCQQSRIRRWRTPLRQAMHTYIPPSCDPCPSGTSVACSGTPIACLVAPGRHMEARGARGGRAP</sequence>
<evidence type="ECO:0000313" key="2">
    <source>
        <dbReference type="EMBL" id="TRM55895.1"/>
    </source>
</evidence>
<evidence type="ECO:0000256" key="1">
    <source>
        <dbReference type="SAM" id="MobiDB-lite"/>
    </source>
</evidence>
<dbReference type="AlphaFoldDB" id="A0A550BTM3"/>
<feature type="region of interest" description="Disordered" evidence="1">
    <location>
        <begin position="172"/>
        <end position="213"/>
    </location>
</feature>
<dbReference type="EMBL" id="VDMD01000089">
    <property type="protein sequence ID" value="TRM55895.1"/>
    <property type="molecule type" value="Genomic_DNA"/>
</dbReference>
<keyword evidence="3" id="KW-1185">Reference proteome</keyword>
<evidence type="ECO:0000313" key="3">
    <source>
        <dbReference type="Proteomes" id="UP000320762"/>
    </source>
</evidence>
<proteinExistence type="predicted"/>
<gene>
    <name evidence="2" type="ORF">BD626DRAFT_541747</name>
</gene>
<reference evidence="2 3" key="1">
    <citation type="journal article" date="2019" name="New Phytol.">
        <title>Comparative genomics reveals unique wood-decay strategies and fruiting body development in the Schizophyllaceae.</title>
        <authorList>
            <person name="Almasi E."/>
            <person name="Sahu N."/>
            <person name="Krizsan K."/>
            <person name="Balint B."/>
            <person name="Kovacs G.M."/>
            <person name="Kiss B."/>
            <person name="Cseklye J."/>
            <person name="Drula E."/>
            <person name="Henrissat B."/>
            <person name="Nagy I."/>
            <person name="Chovatia M."/>
            <person name="Adam C."/>
            <person name="LaButti K."/>
            <person name="Lipzen A."/>
            <person name="Riley R."/>
            <person name="Grigoriev I.V."/>
            <person name="Nagy L.G."/>
        </authorList>
    </citation>
    <scope>NUCLEOTIDE SEQUENCE [LARGE SCALE GENOMIC DNA]</scope>
    <source>
        <strain evidence="2 3">NL-1724</strain>
    </source>
</reference>
<comment type="caution">
    <text evidence="2">The sequence shown here is derived from an EMBL/GenBank/DDBJ whole genome shotgun (WGS) entry which is preliminary data.</text>
</comment>
<protein>
    <submittedName>
        <fullName evidence="2">Uncharacterized protein</fullName>
    </submittedName>
</protein>
<feature type="compositionally biased region" description="Polar residues" evidence="1">
    <location>
        <begin position="179"/>
        <end position="190"/>
    </location>
</feature>